<dbReference type="RefSeq" id="WP_390325676.1">
    <property type="nucleotide sequence ID" value="NZ_JBHRTP010000054.1"/>
</dbReference>
<reference evidence="2" key="1">
    <citation type="journal article" date="2019" name="Int. J. Syst. Evol. Microbiol.">
        <title>The Global Catalogue of Microorganisms (GCM) 10K type strain sequencing project: providing services to taxonomists for standard genome sequencing and annotation.</title>
        <authorList>
            <consortium name="The Broad Institute Genomics Platform"/>
            <consortium name="The Broad Institute Genome Sequencing Center for Infectious Disease"/>
            <person name="Wu L."/>
            <person name="Ma J."/>
        </authorList>
    </citation>
    <scope>NUCLEOTIDE SEQUENCE [LARGE SCALE GENOMIC DNA]</scope>
    <source>
        <strain evidence="2">KCTC 42986</strain>
    </source>
</reference>
<keyword evidence="2" id="KW-1185">Reference proteome</keyword>
<gene>
    <name evidence="1" type="primary">cobC</name>
    <name evidence="1" type="ORF">ACFOFO_17505</name>
</gene>
<protein>
    <submittedName>
        <fullName evidence="1">Alpha-ribazole phosphatase family protein</fullName>
        <ecNumber evidence="1">3.1.3.73</ecNumber>
    </submittedName>
</protein>
<dbReference type="Proteomes" id="UP001595530">
    <property type="component" value="Unassembled WGS sequence"/>
</dbReference>
<dbReference type="EMBL" id="JBHRTP010000054">
    <property type="protein sequence ID" value="MFC3109739.1"/>
    <property type="molecule type" value="Genomic_DNA"/>
</dbReference>
<dbReference type="GO" id="GO:0043755">
    <property type="term" value="F:alpha-ribazole phosphatase activity"/>
    <property type="evidence" value="ECO:0007669"/>
    <property type="project" value="UniProtKB-EC"/>
</dbReference>
<dbReference type="InterPro" id="IPR013078">
    <property type="entry name" value="His_Pase_superF_clade-1"/>
</dbReference>
<dbReference type="EC" id="3.1.3.73" evidence="1"/>
<name>A0ABV7F6C2_9BURK</name>
<dbReference type="Gene3D" id="3.40.50.1240">
    <property type="entry name" value="Phosphoglycerate mutase-like"/>
    <property type="match status" value="1"/>
</dbReference>
<evidence type="ECO:0000313" key="1">
    <source>
        <dbReference type="EMBL" id="MFC3109739.1"/>
    </source>
</evidence>
<sequence>MRLFLIRHPRPDIANGICYGRSDVAVATAELARTAHELAARLPADLPLLSSPLRRCAMLAERLATSLQVAVRYDARLAEMDFGHWEMRAWQHIARAEIDAWASDLTDYQPGGGESVLQVASRVASFLDELSQAAPDGAIVVCHAGTIRLLLALIAVRSSTSQSDQSIAVNALKAAALAAARTPHQIAYGEILTLEW</sequence>
<evidence type="ECO:0000313" key="2">
    <source>
        <dbReference type="Proteomes" id="UP001595530"/>
    </source>
</evidence>
<dbReference type="Pfam" id="PF00300">
    <property type="entry name" value="His_Phos_1"/>
    <property type="match status" value="1"/>
</dbReference>
<organism evidence="1 2">
    <name type="scientific">Undibacterium arcticum</name>
    <dbReference type="NCBI Taxonomy" id="1762892"/>
    <lineage>
        <taxon>Bacteria</taxon>
        <taxon>Pseudomonadati</taxon>
        <taxon>Pseudomonadota</taxon>
        <taxon>Betaproteobacteria</taxon>
        <taxon>Burkholderiales</taxon>
        <taxon>Oxalobacteraceae</taxon>
        <taxon>Undibacterium</taxon>
    </lineage>
</organism>
<dbReference type="InterPro" id="IPR029033">
    <property type="entry name" value="His_PPase_superfam"/>
</dbReference>
<keyword evidence="1" id="KW-0378">Hydrolase</keyword>
<dbReference type="SUPFAM" id="SSF53254">
    <property type="entry name" value="Phosphoglycerate mutase-like"/>
    <property type="match status" value="1"/>
</dbReference>
<dbReference type="SMART" id="SM00855">
    <property type="entry name" value="PGAM"/>
    <property type="match status" value="1"/>
</dbReference>
<comment type="caution">
    <text evidence="1">The sequence shown here is derived from an EMBL/GenBank/DDBJ whole genome shotgun (WGS) entry which is preliminary data.</text>
</comment>
<accession>A0ABV7F6C2</accession>
<proteinExistence type="predicted"/>
<dbReference type="CDD" id="cd07067">
    <property type="entry name" value="HP_PGM_like"/>
    <property type="match status" value="1"/>
</dbReference>